<dbReference type="AlphaFoldDB" id="A0A5B7G7P2"/>
<dbReference type="EMBL" id="VSRR010011403">
    <property type="protein sequence ID" value="MPC53138.1"/>
    <property type="molecule type" value="Genomic_DNA"/>
</dbReference>
<proteinExistence type="predicted"/>
<sequence length="94" mass="9982">MVINCGVAMAARAGSVLPGEEGGRERPPCRAVAPPYPRRYTQRLIQLVLCTFTACWMTSAEAKYGRRSGGLVRIMKKAAAFGAAAAQARPASVN</sequence>
<evidence type="ECO:0000313" key="2">
    <source>
        <dbReference type="Proteomes" id="UP000324222"/>
    </source>
</evidence>
<reference evidence="1 2" key="1">
    <citation type="submission" date="2019-05" db="EMBL/GenBank/DDBJ databases">
        <title>Another draft genome of Portunus trituberculatus and its Hox gene families provides insights of decapod evolution.</title>
        <authorList>
            <person name="Jeong J.-H."/>
            <person name="Song I."/>
            <person name="Kim S."/>
            <person name="Choi T."/>
            <person name="Kim D."/>
            <person name="Ryu S."/>
            <person name="Kim W."/>
        </authorList>
    </citation>
    <scope>NUCLEOTIDE SEQUENCE [LARGE SCALE GENOMIC DNA]</scope>
    <source>
        <tissue evidence="1">Muscle</tissue>
    </source>
</reference>
<gene>
    <name evidence="1" type="ORF">E2C01_047023</name>
</gene>
<evidence type="ECO:0000313" key="1">
    <source>
        <dbReference type="EMBL" id="MPC53138.1"/>
    </source>
</evidence>
<accession>A0A5B7G7P2</accession>
<organism evidence="1 2">
    <name type="scientific">Portunus trituberculatus</name>
    <name type="common">Swimming crab</name>
    <name type="synonym">Neptunus trituberculatus</name>
    <dbReference type="NCBI Taxonomy" id="210409"/>
    <lineage>
        <taxon>Eukaryota</taxon>
        <taxon>Metazoa</taxon>
        <taxon>Ecdysozoa</taxon>
        <taxon>Arthropoda</taxon>
        <taxon>Crustacea</taxon>
        <taxon>Multicrustacea</taxon>
        <taxon>Malacostraca</taxon>
        <taxon>Eumalacostraca</taxon>
        <taxon>Eucarida</taxon>
        <taxon>Decapoda</taxon>
        <taxon>Pleocyemata</taxon>
        <taxon>Brachyura</taxon>
        <taxon>Eubrachyura</taxon>
        <taxon>Portunoidea</taxon>
        <taxon>Portunidae</taxon>
        <taxon>Portuninae</taxon>
        <taxon>Portunus</taxon>
    </lineage>
</organism>
<comment type="caution">
    <text evidence="1">The sequence shown here is derived from an EMBL/GenBank/DDBJ whole genome shotgun (WGS) entry which is preliminary data.</text>
</comment>
<dbReference type="Proteomes" id="UP000324222">
    <property type="component" value="Unassembled WGS sequence"/>
</dbReference>
<keyword evidence="2" id="KW-1185">Reference proteome</keyword>
<name>A0A5B7G7P2_PORTR</name>
<protein>
    <submittedName>
        <fullName evidence="1">Uncharacterized protein</fullName>
    </submittedName>
</protein>